<evidence type="ECO:0000256" key="2">
    <source>
        <dbReference type="SAM" id="MobiDB-lite"/>
    </source>
</evidence>
<proteinExistence type="predicted"/>
<dbReference type="EMBL" id="MT141467">
    <property type="protein sequence ID" value="QJA62315.1"/>
    <property type="molecule type" value="Genomic_DNA"/>
</dbReference>
<keyword evidence="1" id="KW-0175">Coiled coil</keyword>
<sequence length="278" mass="31612">MAGVIPAQLASDIDSLIRASKQKYIKRNVDIEDIPIEDLDVLCTYFPIQLLVEMFGGHYQVLLKAFTGRMKEKEAAEHLKRAAERDSQEENFEPEHPAGIGHWKYAERLKQKVFRSLEGVLNQGVGTAGHSQFVQAAKALLVEAEKTKDDAAEVMMAYESQLIILAEHFVETFLPKLGSILKIEMRKSRDDVIKNITDFAKPDKHSIGIWKNEIGRITRTLDLKRFELLLAETMAKNQQVSEAFDFSKDLLDNYRQRSEITIESKQTVTLKAHIGKRG</sequence>
<organism evidence="3">
    <name type="scientific">viral metagenome</name>
    <dbReference type="NCBI Taxonomy" id="1070528"/>
    <lineage>
        <taxon>unclassified sequences</taxon>
        <taxon>metagenomes</taxon>
        <taxon>organismal metagenomes</taxon>
    </lineage>
</organism>
<feature type="region of interest" description="Disordered" evidence="2">
    <location>
        <begin position="79"/>
        <end position="98"/>
    </location>
</feature>
<evidence type="ECO:0000256" key="1">
    <source>
        <dbReference type="SAM" id="Coils"/>
    </source>
</evidence>
<dbReference type="AlphaFoldDB" id="A0A6M3IZ72"/>
<reference evidence="3" key="1">
    <citation type="submission" date="2020-03" db="EMBL/GenBank/DDBJ databases">
        <title>The deep terrestrial virosphere.</title>
        <authorList>
            <person name="Holmfeldt K."/>
            <person name="Nilsson E."/>
            <person name="Simone D."/>
            <person name="Lopez-Fernandez M."/>
            <person name="Wu X."/>
            <person name="de Brujin I."/>
            <person name="Lundin D."/>
            <person name="Andersson A."/>
            <person name="Bertilsson S."/>
            <person name="Dopson M."/>
        </authorList>
    </citation>
    <scope>NUCLEOTIDE SEQUENCE</scope>
    <source>
        <strain evidence="3">MM415B00797</strain>
    </source>
</reference>
<feature type="coiled-coil region" evidence="1">
    <location>
        <begin position="134"/>
        <end position="161"/>
    </location>
</feature>
<accession>A0A6M3IZ72</accession>
<gene>
    <name evidence="3" type="ORF">MM415B00797_0030</name>
</gene>
<protein>
    <submittedName>
        <fullName evidence="3">Uncharacterized protein</fullName>
    </submittedName>
</protein>
<feature type="compositionally biased region" description="Basic and acidic residues" evidence="2">
    <location>
        <begin position="79"/>
        <end position="96"/>
    </location>
</feature>
<evidence type="ECO:0000313" key="3">
    <source>
        <dbReference type="EMBL" id="QJA62315.1"/>
    </source>
</evidence>
<name>A0A6M3IZ72_9ZZZZ</name>